<reference evidence="8" key="1">
    <citation type="submission" date="2021-01" db="EMBL/GenBank/DDBJ databases">
        <title>Whole genome shotgun sequence of Actinoplanes cyaneus NBRC 14990.</title>
        <authorList>
            <person name="Komaki H."/>
            <person name="Tamura T."/>
        </authorList>
    </citation>
    <scope>NUCLEOTIDE SEQUENCE</scope>
    <source>
        <strain evidence="8">NBRC 14990</strain>
    </source>
</reference>
<dbReference type="PANTHER" id="PTHR33938:SF8">
    <property type="entry name" value="CARBOXYLIC ESTER HYDROLASE"/>
    <property type="match status" value="1"/>
</dbReference>
<keyword evidence="6" id="KW-0106">Calcium</keyword>
<dbReference type="EMBL" id="BOMH01000036">
    <property type="protein sequence ID" value="GID66889.1"/>
    <property type="molecule type" value="Genomic_DNA"/>
</dbReference>
<dbReference type="GO" id="GO:0046872">
    <property type="term" value="F:metal ion binding"/>
    <property type="evidence" value="ECO:0007669"/>
    <property type="project" value="UniProtKB-KW"/>
</dbReference>
<keyword evidence="4" id="KW-0732">Signal</keyword>
<evidence type="ECO:0000313" key="9">
    <source>
        <dbReference type="Proteomes" id="UP000619479"/>
    </source>
</evidence>
<comment type="similarity">
    <text evidence="1">Belongs to the tannase family.</text>
</comment>
<evidence type="ECO:0000256" key="2">
    <source>
        <dbReference type="ARBA" id="ARBA00022487"/>
    </source>
</evidence>
<dbReference type="GO" id="GO:0052689">
    <property type="term" value="F:carboxylic ester hydrolase activity"/>
    <property type="evidence" value="ECO:0007669"/>
    <property type="project" value="UniProtKB-KW"/>
</dbReference>
<keyword evidence="2" id="KW-0719">Serine esterase</keyword>
<protein>
    <submittedName>
        <fullName evidence="8">Tannase</fullName>
    </submittedName>
</protein>
<keyword evidence="5" id="KW-0378">Hydrolase</keyword>
<proteinExistence type="inferred from homology"/>
<dbReference type="Proteomes" id="UP000619479">
    <property type="component" value="Unassembled WGS sequence"/>
</dbReference>
<dbReference type="PANTHER" id="PTHR33938">
    <property type="entry name" value="FERULOYL ESTERASE B-RELATED"/>
    <property type="match status" value="1"/>
</dbReference>
<dbReference type="Gene3D" id="3.40.50.1820">
    <property type="entry name" value="alpha/beta hydrolase"/>
    <property type="match status" value="1"/>
</dbReference>
<evidence type="ECO:0000256" key="3">
    <source>
        <dbReference type="ARBA" id="ARBA00022723"/>
    </source>
</evidence>
<name>A0A919M8W1_9ACTN</name>
<dbReference type="Pfam" id="PF07519">
    <property type="entry name" value="Tannase"/>
    <property type="match status" value="1"/>
</dbReference>
<accession>A0A919M8W1</accession>
<dbReference type="InterPro" id="IPR029058">
    <property type="entry name" value="AB_hydrolase_fold"/>
</dbReference>
<evidence type="ECO:0000256" key="4">
    <source>
        <dbReference type="ARBA" id="ARBA00022729"/>
    </source>
</evidence>
<gene>
    <name evidence="8" type="ORF">Acy02nite_47700</name>
</gene>
<sequence length="475" mass="50746">MTVVANPGGTVTLPDQSTITAVPAWCDVTVTLTHPGAGDHVQVKVSLPGDTTKWSGRLQALGGSAYQAGNLNGGDTVTAVKNGYVATVTDAGVSQNPADTTWAIKNDGSLNEGLLTDFASRSLHDMTVVAKNVTKTFYGKAATYSYWNGCSTGGRQGYLEAQKYPDDYDGILANAPAVNWDRFAVATIWPAVVFNELDVAPSACEIGAFNTAVVKACDTLDGVKDGIIDDPQDCTWDPRKLVGTTVVCEGKTLTISKAEAEAVRKIWQGPVTRSGKQLWYGPSKGADIASYLANPAQPFIVADLWVKNFVTRNPALDTKNLTYGDFTKLFASSRKQFNSVIGTDDADLRAFRNSGGKLLTWQGQNDQLVPTQGTVDYRKRVERMMGGNTEVNDFYRLFLLPGVDHCAGGTGPQAVDPLGALVTWVEKGRTPATLATATTNADGKAVTRNACPFPQMARYTGHGDTASAASYRCMR</sequence>
<dbReference type="AlphaFoldDB" id="A0A919M8W1"/>
<keyword evidence="3" id="KW-0479">Metal-binding</keyword>
<dbReference type="InterPro" id="IPR011118">
    <property type="entry name" value="Tannase/feruloyl_esterase"/>
</dbReference>
<dbReference type="SUPFAM" id="SSF53474">
    <property type="entry name" value="alpha/beta-Hydrolases"/>
    <property type="match status" value="1"/>
</dbReference>
<comment type="caution">
    <text evidence="8">The sequence shown here is derived from an EMBL/GenBank/DDBJ whole genome shotgun (WGS) entry which is preliminary data.</text>
</comment>
<keyword evidence="9" id="KW-1185">Reference proteome</keyword>
<evidence type="ECO:0000256" key="1">
    <source>
        <dbReference type="ARBA" id="ARBA00006249"/>
    </source>
</evidence>
<evidence type="ECO:0000256" key="6">
    <source>
        <dbReference type="ARBA" id="ARBA00022837"/>
    </source>
</evidence>
<keyword evidence="7" id="KW-1015">Disulfide bond</keyword>
<evidence type="ECO:0000313" key="8">
    <source>
        <dbReference type="EMBL" id="GID66889.1"/>
    </source>
</evidence>
<evidence type="ECO:0000256" key="5">
    <source>
        <dbReference type="ARBA" id="ARBA00022801"/>
    </source>
</evidence>
<evidence type="ECO:0000256" key="7">
    <source>
        <dbReference type="ARBA" id="ARBA00023157"/>
    </source>
</evidence>
<organism evidence="8 9">
    <name type="scientific">Actinoplanes cyaneus</name>
    <dbReference type="NCBI Taxonomy" id="52696"/>
    <lineage>
        <taxon>Bacteria</taxon>
        <taxon>Bacillati</taxon>
        <taxon>Actinomycetota</taxon>
        <taxon>Actinomycetes</taxon>
        <taxon>Micromonosporales</taxon>
        <taxon>Micromonosporaceae</taxon>
        <taxon>Actinoplanes</taxon>
    </lineage>
</organism>